<gene>
    <name evidence="1" type="ORF">REH74_006190</name>
</gene>
<evidence type="ECO:0000313" key="1">
    <source>
        <dbReference type="EMBL" id="MGI1897099.1"/>
    </source>
</evidence>
<name>A0ACC7R5Q0_9VIBR</name>
<comment type="caution">
    <text evidence="1">The sequence shown here is derived from an EMBL/GenBank/DDBJ whole genome shotgun (WGS) entry which is preliminary data.</text>
</comment>
<dbReference type="EC" id="2.4.-.-" evidence="1"/>
<organism evidence="1 2">
    <name type="scientific">Vibrio campbellii</name>
    <dbReference type="NCBI Taxonomy" id="680"/>
    <lineage>
        <taxon>Bacteria</taxon>
        <taxon>Pseudomonadati</taxon>
        <taxon>Pseudomonadota</taxon>
        <taxon>Gammaproteobacteria</taxon>
        <taxon>Vibrionales</taxon>
        <taxon>Vibrionaceae</taxon>
        <taxon>Vibrio</taxon>
    </lineage>
</organism>
<keyword evidence="1" id="KW-0808">Transferase</keyword>
<protein>
    <submittedName>
        <fullName evidence="1">Glycosyltransferase family A protein</fullName>
        <ecNumber evidence="1">2.4.-.-</ecNumber>
    </submittedName>
</protein>
<sequence>MLTIIIPVYNAEKTIEECIDSIIAADEKFPNLISEVIAVDDGSTDNSLEKLNKQSSYYRKLTVLSQENAGAGGARNKGITSAKTKFISFIDSDDLVHEDYLSPLINKKENDIISFNILKKSKSNSDSIIKPGPLSGPMVSAFFRRSIFIDNHLFFPEDINYEDNAISFLVWTLKKNSRVHIDKELYIYQYHQSSQSNTRSLNHLKSRISSISYLQSKAKSLGLFEEYNYELGKIAFRLAYIPALSLCFRGFSNYSIYARTKDQLSRLHIIKPEDISLKKYLFCFCVERLGYLGYLLICLKRINKLYR</sequence>
<accession>A0ACC7R5Q0</accession>
<dbReference type="Proteomes" id="UP001354073">
    <property type="component" value="Unassembled WGS sequence"/>
</dbReference>
<reference evidence="1" key="1">
    <citation type="submission" date="2024-11" db="EMBL/GenBank/DDBJ databases">
        <title>Identification of new Vibrio campbellii strains harboring the pVA1 plasmid isolated from Penaeus vannamei postlarvae affected by outbreaks of acute hepatopancreatic necrosis disease (AHPND) in Mexico.</title>
        <authorList>
            <person name="Gomez-Gil B."/>
            <person name="Enciso-Ibarra J."/>
        </authorList>
    </citation>
    <scope>NUCLEOTIDE SEQUENCE</scope>
    <source>
        <strain evidence="1">M270204</strain>
    </source>
</reference>
<proteinExistence type="predicted"/>
<keyword evidence="1" id="KW-0328">Glycosyltransferase</keyword>
<evidence type="ECO:0000313" key="2">
    <source>
        <dbReference type="Proteomes" id="UP001354073"/>
    </source>
</evidence>
<dbReference type="EMBL" id="JAVHXJ020000018">
    <property type="protein sequence ID" value="MGI1897099.1"/>
    <property type="molecule type" value="Genomic_DNA"/>
</dbReference>